<dbReference type="EMBL" id="FTMP01000002">
    <property type="protein sequence ID" value="SIQ18206.1"/>
    <property type="molecule type" value="Genomic_DNA"/>
</dbReference>
<organism evidence="2 3">
    <name type="scientific">Aquipseudomonas alcaligenes</name>
    <name type="common">Pseudomonas alcaligenes</name>
    <dbReference type="NCBI Taxonomy" id="43263"/>
    <lineage>
        <taxon>Bacteria</taxon>
        <taxon>Pseudomonadati</taxon>
        <taxon>Pseudomonadota</taxon>
        <taxon>Gammaproteobacteria</taxon>
        <taxon>Pseudomonadales</taxon>
        <taxon>Pseudomonadaceae</taxon>
        <taxon>Aquipseudomonas</taxon>
    </lineage>
</organism>
<evidence type="ECO:0000313" key="2">
    <source>
        <dbReference type="EMBL" id="SIQ18206.1"/>
    </source>
</evidence>
<evidence type="ECO:0000313" key="3">
    <source>
        <dbReference type="Proteomes" id="UP000185841"/>
    </source>
</evidence>
<dbReference type="AlphaFoldDB" id="A0A1N6QPA4"/>
<name>A0A1N6QPA4_AQUAC</name>
<dbReference type="Proteomes" id="UP000185841">
    <property type="component" value="Unassembled WGS sequence"/>
</dbReference>
<reference evidence="2 3" key="1">
    <citation type="submission" date="2017-01" db="EMBL/GenBank/DDBJ databases">
        <authorList>
            <person name="Mah S.A."/>
            <person name="Swanson W.J."/>
            <person name="Moy G.W."/>
            <person name="Vacquier V.D."/>
        </authorList>
    </citation>
    <scope>NUCLEOTIDE SEQUENCE [LARGE SCALE GENOMIC DNA]</scope>
    <source>
        <strain evidence="2 3">RU36E</strain>
    </source>
</reference>
<feature type="region of interest" description="Disordered" evidence="1">
    <location>
        <begin position="141"/>
        <end position="180"/>
    </location>
</feature>
<protein>
    <submittedName>
        <fullName evidence="2">Uncharacterized protein</fullName>
    </submittedName>
</protein>
<gene>
    <name evidence="2" type="ORF">SAMN05878282_102574</name>
</gene>
<accession>A0A1N6QPA4</accession>
<evidence type="ECO:0000256" key="1">
    <source>
        <dbReference type="SAM" id="MobiDB-lite"/>
    </source>
</evidence>
<sequence length="267" mass="28422">MAVIATVPLLTSSALVGGAKPPHVSASEAPNLFPHRLIVRFRPAGRLTFFACAKKVSKETHPGIRASLRSTPLLPVPLRGPSRRDVPVPSFLARHPCLASPCTTPPLGLLTGSLRACRFRVSGLSALSVCLAVGRVQPAQPPHAGFTRPTRSYPGSAPAGRRASPEGFPRKAWKPSTNSNATTTLPILHHRLGPGSGPVRRLSGIVEPGVERHGCRERRDGPGMALRDVPLEQRWNEGTPPQAGPDVGCAFSLVTFSLRKQIESNSP</sequence>
<proteinExistence type="predicted"/>